<reference evidence="4 5" key="1">
    <citation type="journal article" date="2014" name="BMC Biol.">
        <title>A comprehensive evaluation of rodent malaria parasite genomes and gene expression.</title>
        <authorList>
            <person name="Otto T.D."/>
            <person name="Bohme U."/>
            <person name="Jackson A.P."/>
            <person name="Hunt M."/>
            <person name="Franke-Fayard B."/>
            <person name="Hoeijmakers W.A."/>
            <person name="Religa A.A."/>
            <person name="Robertson L."/>
            <person name="Sanders M."/>
            <person name="Ogun S.A."/>
            <person name="Cunningham D."/>
            <person name="Erhart A."/>
            <person name="Billker O."/>
            <person name="Khan S.M."/>
            <person name="Stunnenberg H.G."/>
            <person name="Langhorne J."/>
            <person name="Holder A.A."/>
            <person name="Waters A.P."/>
            <person name="Newbold C.I."/>
            <person name="Pain A."/>
            <person name="Berriman M."/>
            <person name="Janse C.J."/>
        </authorList>
    </citation>
    <scope>NUCLEOTIDE SEQUENCE [LARGE SCALE GENOMIC DNA]</scope>
    <source>
        <strain evidence="4 5">17X</strain>
    </source>
</reference>
<feature type="signal peptide" evidence="2">
    <location>
        <begin position="1"/>
        <end position="23"/>
    </location>
</feature>
<feature type="compositionally biased region" description="Basic and acidic residues" evidence="1">
    <location>
        <begin position="76"/>
        <end position="93"/>
    </location>
</feature>
<dbReference type="VEuPathDB" id="PlasmoDB:Py17XNL_001302894"/>
<evidence type="ECO:0000313" key="5">
    <source>
        <dbReference type="Proteomes" id="UP000072874"/>
    </source>
</evidence>
<keyword evidence="2" id="KW-0732">Signal</keyword>
<dbReference type="EMBL" id="LM993667">
    <property type="protein sequence ID" value="VTZ80404.1"/>
    <property type="molecule type" value="Genomic_DNA"/>
</dbReference>
<evidence type="ECO:0000313" key="4">
    <source>
        <dbReference type="EMBL" id="VTZ80404.1"/>
    </source>
</evidence>
<evidence type="ECO:0000259" key="3">
    <source>
        <dbReference type="Pfam" id="PF09690"/>
    </source>
</evidence>
<dbReference type="VEuPathDB" id="PlasmoDB:PY00876"/>
<dbReference type="KEGG" id="pyo:PY17X_1302400"/>
<dbReference type="Pfam" id="PF09690">
    <property type="entry name" value="PYST-C1"/>
    <property type="match status" value="1"/>
</dbReference>
<dbReference type="GeneID" id="34860083"/>
<name>A0A4V0KPP3_PLAYE</name>
<dbReference type="VEuPathDB" id="PlasmoDB:PY17X_1302400"/>
<evidence type="ECO:0000256" key="1">
    <source>
        <dbReference type="SAM" id="MobiDB-lite"/>
    </source>
</evidence>
<feature type="region of interest" description="Disordered" evidence="1">
    <location>
        <begin position="76"/>
        <end position="98"/>
    </location>
</feature>
<organism evidence="4 5">
    <name type="scientific">Plasmodium yoelii</name>
    <dbReference type="NCBI Taxonomy" id="5861"/>
    <lineage>
        <taxon>Eukaryota</taxon>
        <taxon>Sar</taxon>
        <taxon>Alveolata</taxon>
        <taxon>Apicomplexa</taxon>
        <taxon>Aconoidasida</taxon>
        <taxon>Haemosporida</taxon>
        <taxon>Plasmodiidae</taxon>
        <taxon>Plasmodium</taxon>
        <taxon>Plasmodium (Vinckeia)</taxon>
    </lineage>
</organism>
<dbReference type="VEuPathDB" id="PlasmoDB:PYYM_0030600"/>
<dbReference type="Proteomes" id="UP000072874">
    <property type="component" value="Chromosome 13"/>
</dbReference>
<sequence length="229" mass="27092">MNKRIYSLVCIALYTLLVVSIHCSEQKWLFTCFNVNINAYIYCMFIHLYYQSKVSDVGYTSGLGTKEINKNNETDGIEYKNETQLKNNNPKDDTYDEDDKDNKGFSFFNIFKRNKKNKKIKTSSYSKVSLTHPDKKIIEELLNKNEYLYKVLLLMRKFMRDLLVKNSDPLNFLSDNKITETYLKNNEYLSNELLQLQKNVQDILEKNPRLLKSLLQLTEKLENTFQIIN</sequence>
<dbReference type="InterPro" id="IPR006488">
    <property type="entry name" value="PYST-C1_N"/>
</dbReference>
<dbReference type="AlphaFoldDB" id="A0A4V0KPP3"/>
<feature type="chain" id="PRO_5020353300" evidence="2">
    <location>
        <begin position="24"/>
        <end position="229"/>
    </location>
</feature>
<proteinExistence type="predicted"/>
<evidence type="ECO:0000256" key="2">
    <source>
        <dbReference type="SAM" id="SignalP"/>
    </source>
</evidence>
<dbReference type="RefSeq" id="XP_022813467.1">
    <property type="nucleotide sequence ID" value="XM_022956974.1"/>
</dbReference>
<protein>
    <submittedName>
        <fullName evidence="4">Fam-c protein</fullName>
    </submittedName>
</protein>
<feature type="domain" description="PYST-C1-like N-terminal" evidence="3">
    <location>
        <begin position="53"/>
        <end position="118"/>
    </location>
</feature>
<accession>A0A4V0KPP3</accession>
<gene>
    <name evidence="4" type="ORF">PY17X_1302400</name>
</gene>